<dbReference type="Gene3D" id="1.25.40.10">
    <property type="entry name" value="Tetratricopeptide repeat domain"/>
    <property type="match status" value="1"/>
</dbReference>
<gene>
    <name evidence="1" type="ORF">Harvfovirus50_8</name>
</gene>
<organism evidence="1">
    <name type="scientific">Harvfovirus sp</name>
    <dbReference type="NCBI Taxonomy" id="2487768"/>
    <lineage>
        <taxon>Viruses</taxon>
        <taxon>Varidnaviria</taxon>
        <taxon>Bamfordvirae</taxon>
        <taxon>Nucleocytoviricota</taxon>
        <taxon>Megaviricetes</taxon>
        <taxon>Imitervirales</taxon>
        <taxon>Mimiviridae</taxon>
        <taxon>Klosneuvirinae</taxon>
    </lineage>
</organism>
<sequence>MPNDNSIIYQPMTTDFSESRTPYIELPDSGTHKQDLINANKQRYRRLADHYLDQQDISRAIKYYQRGASLSDPDSYLSLARIYNNKANSSMTKHSERKCAIDYYEKYLTNNNSPVVISYKELGDLYYESFLSNITFPSEREQLIMNAIVNYEKYNESEKDARSDIEFVKNLGKCYEAVDEQKALQFYKDLYESGMAHHVLENICDLLGKSPMNRTDDCLKWHILGVKQEMPDSKYKIACIYQAHGSLAKAREFCLLAEREYAFTNDKSPDIVKCHTFLANLLLEEM</sequence>
<accession>A0A3G5A370</accession>
<proteinExistence type="predicted"/>
<name>A0A3G5A370_9VIRU</name>
<reference evidence="1" key="1">
    <citation type="submission" date="2018-10" db="EMBL/GenBank/DDBJ databases">
        <title>Hidden diversity of soil giant viruses.</title>
        <authorList>
            <person name="Schulz F."/>
            <person name="Alteio L."/>
            <person name="Goudeau D."/>
            <person name="Ryan E.M."/>
            <person name="Malmstrom R.R."/>
            <person name="Blanchard J."/>
            <person name="Woyke T."/>
        </authorList>
    </citation>
    <scope>NUCLEOTIDE SEQUENCE</scope>
    <source>
        <strain evidence="1">HAV1</strain>
    </source>
</reference>
<evidence type="ECO:0000313" key="1">
    <source>
        <dbReference type="EMBL" id="AYV81665.1"/>
    </source>
</evidence>
<protein>
    <recommendedName>
        <fullName evidence="2">Tetratricopeptide repeat protein</fullName>
    </recommendedName>
</protein>
<evidence type="ECO:0008006" key="2">
    <source>
        <dbReference type="Google" id="ProtNLM"/>
    </source>
</evidence>
<dbReference type="EMBL" id="MK072292">
    <property type="protein sequence ID" value="AYV81665.1"/>
    <property type="molecule type" value="Genomic_DNA"/>
</dbReference>
<dbReference type="InterPro" id="IPR011990">
    <property type="entry name" value="TPR-like_helical_dom_sf"/>
</dbReference>
<dbReference type="SUPFAM" id="SSF81901">
    <property type="entry name" value="HCP-like"/>
    <property type="match status" value="1"/>
</dbReference>